<evidence type="ECO:0000256" key="3">
    <source>
        <dbReference type="ARBA" id="ARBA00022833"/>
    </source>
</evidence>
<dbReference type="AlphaFoldDB" id="A0A0K2VCS0"/>
<dbReference type="PANTHER" id="PTHR22619:SF0">
    <property type="entry name" value="ZINC FINGER SWIM DOMAIN-CONTAINING PROTEIN 6-LIKE PROTEIN"/>
    <property type="match status" value="1"/>
</dbReference>
<dbReference type="OrthoDB" id="10013584at2759"/>
<sequence>MDRQQLQKFVQYLISEHHTEVLPTAQKFADEILKMKSEINRIPGAPDPTAGADAEDDNSWHLDESQIQDQVKSYLNQGSAYITNKQMLPMFAKVREMLRVRDSNGSRMLTLITEQFLKGHKNSMPDTCRQLWDTLGSLWVIVVLNPGAQKQDKDFWKSLLESWCVLDSCPLEDPDAKSYPVSSNMWMARDQEENNSEEVSSSPVIGPFYNPNQKFTHKKKSKYRSIFHNALDALRLSWEDSDLQRVLKEDIDCDPTGVESHHLWNEHLPTACARIDSLRSHGYASEALRLSVAVVRTLKYNQIMDLEKWKERKEKILKDCTSTGVSKRPEYCSWEGWIGHALNPIGCLFNTLTEPCLIPEDRTKVPYHLDPVFKENGVIPIPPRYHHQVVPSSKSRRETYLTLAFEAIIIGLLQQRVMPPGSYSQEKASKQEEYLMHRLSEIELDPLLANVLRYQSNLSLENGPSSALGFGIHPESVPVQIVAKYIFHSLLPLDAGLAIKVGLRAMRLPILEDLGRGIDDPENGGGLNQAHHSFAMGRFPKWFTLGQIEGQQCELASIMFKAAKDDIMQLQLVLESAQRNIHSSSHLYKLAQDTFQYALPQDSPKHPGLLNASLQLGLQVMRMTLNNPLNLRRREMVRWLVTCATEVGIGALVSIMKSWGSLFTPTEATGLVATTVMSHSTVMRINLDFNQQEELATCARTLALQCVHEDPPNCALNALTLCESDAIAFETAYQIVIDSADHIMTSSQLFTISRYMEHRGYPHRAFKLALLAMKNVHLAYNQDTHPAINDIHWACALSHSLGKNELSTLVPLIVKNVECATVLSEILRRCSVTPPGSEGLRRNKGGGSNGNGNNNSSSNNTGVPPPGYSNKTIAERLSYERSPLRQLLEAAIGAYANTTHSRLSSISPRHYTEFIEFLTKARETFLLAEDGALQFAQLIENMKLAYKGKKKLICLIKERFG</sequence>
<evidence type="ECO:0000256" key="2">
    <source>
        <dbReference type="ARBA" id="ARBA00022771"/>
    </source>
</evidence>
<feature type="region of interest" description="Disordered" evidence="4">
    <location>
        <begin position="834"/>
        <end position="871"/>
    </location>
</feature>
<keyword evidence="3" id="KW-0862">Zinc</keyword>
<dbReference type="EMBL" id="HACA01030365">
    <property type="protein sequence ID" value="CDW47726.1"/>
    <property type="molecule type" value="Transcribed_RNA"/>
</dbReference>
<feature type="compositionally biased region" description="Low complexity" evidence="4">
    <location>
        <begin position="851"/>
        <end position="860"/>
    </location>
</feature>
<keyword evidence="2" id="KW-0863">Zinc-finger</keyword>
<name>A0A0K2VCS0_LEPSM</name>
<evidence type="ECO:0000256" key="4">
    <source>
        <dbReference type="SAM" id="MobiDB-lite"/>
    </source>
</evidence>
<dbReference type="GO" id="GO:0008270">
    <property type="term" value="F:zinc ion binding"/>
    <property type="evidence" value="ECO:0007669"/>
    <property type="project" value="UniProtKB-KW"/>
</dbReference>
<dbReference type="PANTHER" id="PTHR22619">
    <property type="entry name" value="ZINC FINGER SWIM DOMAIN CONTAINING PROTEIN 4, 5, 6"/>
    <property type="match status" value="1"/>
</dbReference>
<reference evidence="6" key="1">
    <citation type="submission" date="2014-05" db="EMBL/GenBank/DDBJ databases">
        <authorList>
            <person name="Chronopoulou M."/>
        </authorList>
    </citation>
    <scope>NUCLEOTIDE SEQUENCE</scope>
    <source>
        <tissue evidence="6">Whole organism</tissue>
    </source>
</reference>
<organism evidence="6">
    <name type="scientific">Lepeophtheirus salmonis</name>
    <name type="common">Salmon louse</name>
    <name type="synonym">Caligus salmonis</name>
    <dbReference type="NCBI Taxonomy" id="72036"/>
    <lineage>
        <taxon>Eukaryota</taxon>
        <taxon>Metazoa</taxon>
        <taxon>Ecdysozoa</taxon>
        <taxon>Arthropoda</taxon>
        <taxon>Crustacea</taxon>
        <taxon>Multicrustacea</taxon>
        <taxon>Hexanauplia</taxon>
        <taxon>Copepoda</taxon>
        <taxon>Siphonostomatoida</taxon>
        <taxon>Caligidae</taxon>
        <taxon>Lepeophtheirus</taxon>
    </lineage>
</organism>
<proteinExistence type="predicted"/>
<keyword evidence="1" id="KW-0479">Metal-binding</keyword>
<feature type="domain" description="ZSWIM4-8 C-terminal" evidence="5">
    <location>
        <begin position="748"/>
        <end position="952"/>
    </location>
</feature>
<accession>A0A0K2VCS0</accession>
<dbReference type="GO" id="GO:0031462">
    <property type="term" value="C:Cul2-RING ubiquitin ligase complex"/>
    <property type="evidence" value="ECO:0007669"/>
    <property type="project" value="TreeGrafter"/>
</dbReference>
<protein>
    <recommendedName>
        <fullName evidence="5">ZSWIM4-8 C-terminal domain-containing protein</fullName>
    </recommendedName>
</protein>
<dbReference type="Pfam" id="PF21055">
    <property type="entry name" value="ZSWIM4-8_C"/>
    <property type="match status" value="1"/>
</dbReference>
<evidence type="ECO:0000259" key="5">
    <source>
        <dbReference type="Pfam" id="PF21055"/>
    </source>
</evidence>
<evidence type="ECO:0000313" key="6">
    <source>
        <dbReference type="EMBL" id="CDW47726.1"/>
    </source>
</evidence>
<evidence type="ECO:0000256" key="1">
    <source>
        <dbReference type="ARBA" id="ARBA00022723"/>
    </source>
</evidence>
<dbReference type="InterPro" id="IPR048370">
    <property type="entry name" value="ZSWIM4-8_C"/>
</dbReference>